<evidence type="ECO:0000256" key="2">
    <source>
        <dbReference type="ARBA" id="ARBA00022475"/>
    </source>
</evidence>
<dbReference type="GO" id="GO:0005886">
    <property type="term" value="C:plasma membrane"/>
    <property type="evidence" value="ECO:0007669"/>
    <property type="project" value="UniProtKB-SubCell"/>
</dbReference>
<dbReference type="PANTHER" id="PTHR43702">
    <property type="entry name" value="L-FUCOSE-PROTON SYMPORTER"/>
    <property type="match status" value="1"/>
</dbReference>
<feature type="transmembrane region" description="Helical" evidence="6">
    <location>
        <begin position="100"/>
        <end position="122"/>
    </location>
</feature>
<reference evidence="8" key="1">
    <citation type="submission" date="2022-05" db="EMBL/GenBank/DDBJ databases">
        <authorList>
            <person name="Sun X."/>
        </authorList>
    </citation>
    <scope>NUCLEOTIDE SEQUENCE</scope>
    <source>
        <strain evidence="8">Ai-910</strain>
    </source>
</reference>
<dbReference type="Pfam" id="PF07690">
    <property type="entry name" value="MFS_1"/>
    <property type="match status" value="1"/>
</dbReference>
<evidence type="ECO:0000256" key="1">
    <source>
        <dbReference type="ARBA" id="ARBA00004429"/>
    </source>
</evidence>
<evidence type="ECO:0000256" key="5">
    <source>
        <dbReference type="ARBA" id="ARBA00023136"/>
    </source>
</evidence>
<dbReference type="AlphaFoldDB" id="A0A9J6ZTC4"/>
<dbReference type="PROSITE" id="PS50850">
    <property type="entry name" value="MFS"/>
    <property type="match status" value="1"/>
</dbReference>
<feature type="transmembrane region" description="Helical" evidence="6">
    <location>
        <begin position="296"/>
        <end position="315"/>
    </location>
</feature>
<feature type="transmembrane region" description="Helical" evidence="6">
    <location>
        <begin position="400"/>
        <end position="421"/>
    </location>
</feature>
<keyword evidence="5 6" id="KW-0472">Membrane</keyword>
<feature type="transmembrane region" description="Helical" evidence="6">
    <location>
        <begin position="266"/>
        <end position="284"/>
    </location>
</feature>
<keyword evidence="4 6" id="KW-1133">Transmembrane helix</keyword>
<gene>
    <name evidence="8" type="ORF">M9189_05575</name>
</gene>
<keyword evidence="2" id="KW-1003">Cell membrane</keyword>
<feature type="transmembrane region" description="Helical" evidence="6">
    <location>
        <begin position="143"/>
        <end position="166"/>
    </location>
</feature>
<feature type="domain" description="Major facilitator superfamily (MFS) profile" evidence="7">
    <location>
        <begin position="10"/>
        <end position="455"/>
    </location>
</feature>
<feature type="transmembrane region" description="Helical" evidence="6">
    <location>
        <begin position="75"/>
        <end position="94"/>
    </location>
</feature>
<dbReference type="InterPro" id="IPR011701">
    <property type="entry name" value="MFS"/>
</dbReference>
<dbReference type="SUPFAM" id="SSF103473">
    <property type="entry name" value="MFS general substrate transporter"/>
    <property type="match status" value="2"/>
</dbReference>
<dbReference type="EMBL" id="CP098400">
    <property type="protein sequence ID" value="URW80819.1"/>
    <property type="molecule type" value="Genomic_DNA"/>
</dbReference>
<dbReference type="KEGG" id="alkq:M9189_05575"/>
<dbReference type="InterPro" id="IPR036259">
    <property type="entry name" value="MFS_trans_sf"/>
</dbReference>
<feature type="transmembrane region" description="Helical" evidence="6">
    <location>
        <begin position="44"/>
        <end position="68"/>
    </location>
</feature>
<dbReference type="PANTHER" id="PTHR43702:SF3">
    <property type="entry name" value="PROTEIN TSGA"/>
    <property type="match status" value="1"/>
</dbReference>
<evidence type="ECO:0000256" key="4">
    <source>
        <dbReference type="ARBA" id="ARBA00022989"/>
    </source>
</evidence>
<dbReference type="Gene3D" id="1.20.1250.20">
    <property type="entry name" value="MFS general substrate transporter like domains"/>
    <property type="match status" value="2"/>
</dbReference>
<dbReference type="InterPro" id="IPR050375">
    <property type="entry name" value="MFS_TsgA-like"/>
</dbReference>
<accession>A0A9J6ZTC4</accession>
<sequence length="458" mass="49116">MEKNNNLRVGMPVFSSIFFIMGFATTFIIQLSAPLKAVFNLSEFQAQLVTSAFFVAYPIMAFPISMLVNRIGYKYTVIAGLILMGIGSMVFVPAAKLPSYPLFLLATFILAVGVVFLHVTANPYVAGMGEEKAASSRLNLTQALNSIATMIAPWVIAMMIFKGLVLAHEASEAERLAYGLEVASRIPASFIALAALVFFAVISLFFIKLPELATEQGGKKGNVLKYPHVLLGALAIFCYVGSEVGNAALMTNYLRTGSLGLSAETAASYVAVYWGGAMIGRFFGSMMFSDTPVKKLLVYVPLILLLAFVSATFVTGYNWKMGAIFTLTSALNFAFMVIGKGQPSRSLAIFALAAAMLGLLTTFTTGNIALWTVVSIGLFNSIMFPNIFALAVKDLKGSELASASGFVNSFVVGGAVVPAIMGSIADIYGYTFAYIVPAICYLYIMFYAIKGSKIRLKG</sequence>
<evidence type="ECO:0000256" key="6">
    <source>
        <dbReference type="SAM" id="Phobius"/>
    </source>
</evidence>
<evidence type="ECO:0000256" key="3">
    <source>
        <dbReference type="ARBA" id="ARBA00022692"/>
    </source>
</evidence>
<organism evidence="8 9">
    <name type="scientific">Xiashengella succiniciproducens</name>
    <dbReference type="NCBI Taxonomy" id="2949635"/>
    <lineage>
        <taxon>Bacteria</taxon>
        <taxon>Pseudomonadati</taxon>
        <taxon>Bacteroidota</taxon>
        <taxon>Bacteroidia</taxon>
        <taxon>Marinilabiliales</taxon>
        <taxon>Marinilabiliaceae</taxon>
        <taxon>Xiashengella</taxon>
    </lineage>
</organism>
<reference evidence="8" key="2">
    <citation type="submission" date="2022-06" db="EMBL/GenBank/DDBJ databases">
        <title>Xiashengella guii gen. nov. sp. nov., a bacterium isolated form anaerobic digestion tank.</title>
        <authorList>
            <person name="Huang H."/>
        </authorList>
    </citation>
    <scope>NUCLEOTIDE SEQUENCE</scope>
    <source>
        <strain evidence="8">Ai-910</strain>
    </source>
</reference>
<protein>
    <submittedName>
        <fullName evidence="8">MFS transporter</fullName>
    </submittedName>
</protein>
<feature type="transmembrane region" description="Helical" evidence="6">
    <location>
        <begin position="228"/>
        <end position="254"/>
    </location>
</feature>
<name>A0A9J6ZTC4_9BACT</name>
<feature type="transmembrane region" description="Helical" evidence="6">
    <location>
        <begin position="321"/>
        <end position="339"/>
    </location>
</feature>
<dbReference type="GO" id="GO:0022857">
    <property type="term" value="F:transmembrane transporter activity"/>
    <property type="evidence" value="ECO:0007669"/>
    <property type="project" value="InterPro"/>
</dbReference>
<feature type="transmembrane region" description="Helical" evidence="6">
    <location>
        <begin position="12"/>
        <end position="32"/>
    </location>
</feature>
<evidence type="ECO:0000259" key="7">
    <source>
        <dbReference type="PROSITE" id="PS50850"/>
    </source>
</evidence>
<dbReference type="Proteomes" id="UP001056426">
    <property type="component" value="Chromosome"/>
</dbReference>
<evidence type="ECO:0000313" key="9">
    <source>
        <dbReference type="Proteomes" id="UP001056426"/>
    </source>
</evidence>
<evidence type="ECO:0000313" key="8">
    <source>
        <dbReference type="EMBL" id="URW80819.1"/>
    </source>
</evidence>
<keyword evidence="9" id="KW-1185">Reference proteome</keyword>
<feature type="transmembrane region" description="Helical" evidence="6">
    <location>
        <begin position="369"/>
        <end position="388"/>
    </location>
</feature>
<feature type="transmembrane region" description="Helical" evidence="6">
    <location>
        <begin position="427"/>
        <end position="449"/>
    </location>
</feature>
<feature type="transmembrane region" description="Helical" evidence="6">
    <location>
        <begin position="346"/>
        <end position="363"/>
    </location>
</feature>
<feature type="transmembrane region" description="Helical" evidence="6">
    <location>
        <begin position="186"/>
        <end position="207"/>
    </location>
</feature>
<keyword evidence="3 6" id="KW-0812">Transmembrane</keyword>
<dbReference type="RefSeq" id="WP_250725265.1">
    <property type="nucleotide sequence ID" value="NZ_CP098400.1"/>
</dbReference>
<dbReference type="InterPro" id="IPR020846">
    <property type="entry name" value="MFS_dom"/>
</dbReference>
<comment type="subcellular location">
    <subcellularLocation>
        <location evidence="1">Cell inner membrane</location>
        <topology evidence="1">Multi-pass membrane protein</topology>
    </subcellularLocation>
</comment>
<proteinExistence type="predicted"/>